<dbReference type="RefSeq" id="WP_264074020.1">
    <property type="nucleotide sequence ID" value="NZ_CP076676.1"/>
</dbReference>
<evidence type="ECO:0000313" key="10">
    <source>
        <dbReference type="EMBL" id="UYO38486.1"/>
    </source>
</evidence>
<accession>A0AAX3DUF8</accession>
<dbReference type="GO" id="GO:0019305">
    <property type="term" value="P:dTDP-rhamnose biosynthetic process"/>
    <property type="evidence" value="ECO:0007669"/>
    <property type="project" value="TreeGrafter"/>
</dbReference>
<evidence type="ECO:0000256" key="6">
    <source>
        <dbReference type="ARBA" id="ARBA00031424"/>
    </source>
</evidence>
<dbReference type="GO" id="GO:0005829">
    <property type="term" value="C:cytosol"/>
    <property type="evidence" value="ECO:0007669"/>
    <property type="project" value="TreeGrafter"/>
</dbReference>
<evidence type="ECO:0000256" key="1">
    <source>
        <dbReference type="ARBA" id="ARBA00001298"/>
    </source>
</evidence>
<dbReference type="Proteomes" id="UP001163166">
    <property type="component" value="Chromosome"/>
</dbReference>
<dbReference type="PANTHER" id="PTHR21047:SF2">
    <property type="entry name" value="THYMIDINE DIPHOSPHO-4-KETO-RHAMNOSE 3,5-EPIMERASE"/>
    <property type="match status" value="1"/>
</dbReference>
<dbReference type="CDD" id="cd00438">
    <property type="entry name" value="cupin_RmlC"/>
    <property type="match status" value="1"/>
</dbReference>
<dbReference type="Pfam" id="PF00908">
    <property type="entry name" value="dTDP_sugar_isom"/>
    <property type="match status" value="1"/>
</dbReference>
<organism evidence="10 11">
    <name type="scientific">Rhodopseudomonas palustris</name>
    <dbReference type="NCBI Taxonomy" id="1076"/>
    <lineage>
        <taxon>Bacteria</taxon>
        <taxon>Pseudomonadati</taxon>
        <taxon>Pseudomonadota</taxon>
        <taxon>Alphaproteobacteria</taxon>
        <taxon>Hyphomicrobiales</taxon>
        <taxon>Nitrobacteraceae</taxon>
        <taxon>Rhodopseudomonas</taxon>
    </lineage>
</organism>
<evidence type="ECO:0000256" key="9">
    <source>
        <dbReference type="PIRSR" id="PIRSR600888-3"/>
    </source>
</evidence>
<evidence type="ECO:0000256" key="7">
    <source>
        <dbReference type="ARBA" id="ARBA00033311"/>
    </source>
</evidence>
<comment type="catalytic activity">
    <reaction evidence="1">
        <text>dTDP-4-dehydro-6-deoxy-alpha-D-glucose = dTDP-4-dehydro-beta-L-rhamnose</text>
        <dbReference type="Rhea" id="RHEA:16969"/>
        <dbReference type="ChEBI" id="CHEBI:57649"/>
        <dbReference type="ChEBI" id="CHEBI:62830"/>
        <dbReference type="EC" id="5.1.3.13"/>
    </reaction>
</comment>
<evidence type="ECO:0000256" key="3">
    <source>
        <dbReference type="ARBA" id="ARBA00012098"/>
    </source>
</evidence>
<evidence type="ECO:0000313" key="11">
    <source>
        <dbReference type="Proteomes" id="UP001163166"/>
    </source>
</evidence>
<evidence type="ECO:0000256" key="5">
    <source>
        <dbReference type="ARBA" id="ARBA00029758"/>
    </source>
</evidence>
<dbReference type="PANTHER" id="PTHR21047">
    <property type="entry name" value="DTDP-6-DEOXY-D-GLUCOSE-3,5 EPIMERASE"/>
    <property type="match status" value="1"/>
</dbReference>
<dbReference type="GO" id="GO:0000271">
    <property type="term" value="P:polysaccharide biosynthetic process"/>
    <property type="evidence" value="ECO:0007669"/>
    <property type="project" value="TreeGrafter"/>
</dbReference>
<dbReference type="GO" id="GO:0008830">
    <property type="term" value="F:dTDP-4-dehydrorhamnose 3,5-epimerase activity"/>
    <property type="evidence" value="ECO:0007669"/>
    <property type="project" value="UniProtKB-EC"/>
</dbReference>
<feature type="site" description="Participates in a stacking interaction with the thymidine ring of dTDP-4-oxo-6-deoxyglucose" evidence="9">
    <location>
        <position position="138"/>
    </location>
</feature>
<dbReference type="EC" id="5.1.3.13" evidence="3"/>
<feature type="active site" description="Proton donor" evidence="8">
    <location>
        <position position="132"/>
    </location>
</feature>
<evidence type="ECO:0000256" key="2">
    <source>
        <dbReference type="ARBA" id="ARBA00001997"/>
    </source>
</evidence>
<dbReference type="AlphaFoldDB" id="A0AAX3DUF8"/>
<dbReference type="InterPro" id="IPR000888">
    <property type="entry name" value="RmlC-like"/>
</dbReference>
<dbReference type="EMBL" id="CP076676">
    <property type="protein sequence ID" value="UYO38486.1"/>
    <property type="molecule type" value="Genomic_DNA"/>
</dbReference>
<evidence type="ECO:0000256" key="4">
    <source>
        <dbReference type="ARBA" id="ARBA00019595"/>
    </source>
</evidence>
<dbReference type="Gene3D" id="2.60.120.10">
    <property type="entry name" value="Jelly Rolls"/>
    <property type="match status" value="1"/>
</dbReference>
<sequence>MEFVRLGQSDAYRINLNVRGDERGSFTRTWCEQTFAQHGVQFRPVQGNSSVTRRRGTLRGMHFQRSPKADAKLVRCTGGHIYDVIVDLRSHAPTPGDVFVNELSPSANAMLYVPPGFAHGFQALSDDVVVEYLMGIEYVEELSDGFRYDDPAVSIQWPEPVTVLSDKDANWPALLGRAGW</sequence>
<feature type="active site" description="Proton acceptor" evidence="8">
    <location>
        <position position="62"/>
    </location>
</feature>
<dbReference type="SUPFAM" id="SSF51182">
    <property type="entry name" value="RmlC-like cupins"/>
    <property type="match status" value="1"/>
</dbReference>
<gene>
    <name evidence="10" type="ORF">KQX62_17400</name>
</gene>
<proteinExistence type="predicted"/>
<reference evidence="10" key="1">
    <citation type="journal article" date="2022" name="Biol. Control">
        <title>In silico genomic analysis of Rhodopseudomonas palustris strains revealed potential biocontrol agents and crop yield enhancers.</title>
        <authorList>
            <person name="Surachat K."/>
            <person name="Kantachote D."/>
            <person name="Deachamag P."/>
            <person name="Wonglapsuwan M."/>
        </authorList>
    </citation>
    <scope>NUCLEOTIDE SEQUENCE</scope>
    <source>
        <strain evidence="10">TLS06</strain>
    </source>
</reference>
<comment type="function">
    <text evidence="2">Catalyzes the epimerization of the C3' and C5'positions of dTDP-6-deoxy-D-xylo-4-hexulose, forming dTDP-6-deoxy-L-lyxo-4-hexulose.</text>
</comment>
<dbReference type="InterPro" id="IPR014710">
    <property type="entry name" value="RmlC-like_jellyroll"/>
</dbReference>
<protein>
    <recommendedName>
        <fullName evidence="4">dTDP-4-dehydrorhamnose 3,5-epimerase</fullName>
        <ecNumber evidence="3">5.1.3.13</ecNumber>
    </recommendedName>
    <alternativeName>
        <fullName evidence="6">Thymidine diphospho-4-keto-rhamnose 3,5-epimerase</fullName>
    </alternativeName>
    <alternativeName>
        <fullName evidence="5">dTDP-4-keto-6-deoxyglucose 3,5-epimerase</fullName>
    </alternativeName>
    <alternativeName>
        <fullName evidence="7">dTDP-6-deoxy-D-xylo-4-hexulose 3,5-epimerase</fullName>
    </alternativeName>
</protein>
<evidence type="ECO:0000256" key="8">
    <source>
        <dbReference type="PIRSR" id="PIRSR600888-1"/>
    </source>
</evidence>
<dbReference type="InterPro" id="IPR011051">
    <property type="entry name" value="RmlC_Cupin_sf"/>
</dbReference>
<name>A0AAX3DUF8_RHOPL</name>